<evidence type="ECO:0000313" key="5">
    <source>
        <dbReference type="Proteomes" id="UP001530315"/>
    </source>
</evidence>
<dbReference type="PANTHER" id="PTHR43475">
    <property type="entry name" value="METHYLTHIORIBOSE-1-PHOSPHATE ISOMERASE"/>
    <property type="match status" value="1"/>
</dbReference>
<accession>A0ABD3P4G6</accession>
<dbReference type="PROSITE" id="PS51462">
    <property type="entry name" value="NUDIX"/>
    <property type="match status" value="1"/>
</dbReference>
<dbReference type="InterPro" id="IPR042529">
    <property type="entry name" value="IF_2B-like_C"/>
</dbReference>
<proteinExistence type="inferred from homology"/>
<evidence type="ECO:0000259" key="3">
    <source>
        <dbReference type="PROSITE" id="PS51462"/>
    </source>
</evidence>
<organism evidence="4 5">
    <name type="scientific">Stephanodiscus triporus</name>
    <dbReference type="NCBI Taxonomy" id="2934178"/>
    <lineage>
        <taxon>Eukaryota</taxon>
        <taxon>Sar</taxon>
        <taxon>Stramenopiles</taxon>
        <taxon>Ochrophyta</taxon>
        <taxon>Bacillariophyta</taxon>
        <taxon>Coscinodiscophyceae</taxon>
        <taxon>Thalassiosirophycidae</taxon>
        <taxon>Stephanodiscales</taxon>
        <taxon>Stephanodiscaceae</taxon>
        <taxon>Stephanodiscus</taxon>
    </lineage>
</organism>
<dbReference type="Proteomes" id="UP001530315">
    <property type="component" value="Unassembled WGS sequence"/>
</dbReference>
<gene>
    <name evidence="4" type="ORF">ACHAW5_001362</name>
</gene>
<dbReference type="Gene3D" id="3.40.50.10470">
    <property type="entry name" value="Translation initiation factor eif-2b, domain 2"/>
    <property type="match status" value="1"/>
</dbReference>
<keyword evidence="5" id="KW-1185">Reference proteome</keyword>
<dbReference type="AlphaFoldDB" id="A0ABD3P4G6"/>
<dbReference type="InterPro" id="IPR000649">
    <property type="entry name" value="IF-2B-related"/>
</dbReference>
<dbReference type="SUPFAM" id="SSF55811">
    <property type="entry name" value="Nudix"/>
    <property type="match status" value="1"/>
</dbReference>
<dbReference type="Gene3D" id="3.90.79.10">
    <property type="entry name" value="Nucleoside Triphosphate Pyrophosphohydrolase"/>
    <property type="match status" value="1"/>
</dbReference>
<dbReference type="InterPro" id="IPR000086">
    <property type="entry name" value="NUDIX_hydrolase_dom"/>
</dbReference>
<dbReference type="Pfam" id="PF00293">
    <property type="entry name" value="NUDIX"/>
    <property type="match status" value="1"/>
</dbReference>
<dbReference type="PANTHER" id="PTHR43475:SF3">
    <property type="entry name" value="TRANSLATION INITIATION FACTOR EIF-2B SUBUNIT FAMILY PROTEIN (AFU_ORTHOLOGUE AFUA_2G14290)"/>
    <property type="match status" value="1"/>
</dbReference>
<dbReference type="SUPFAM" id="SSF100950">
    <property type="entry name" value="NagB/RpiA/CoA transferase-like"/>
    <property type="match status" value="1"/>
</dbReference>
<comment type="similarity">
    <text evidence="1 2">Belongs to the eIF-2B alpha/beta/delta subunits family.</text>
</comment>
<dbReference type="InterPro" id="IPR037171">
    <property type="entry name" value="NagB/RpiA_transferase-like"/>
</dbReference>
<sequence length="470" mass="52016">MVSLSIKRVVSVFILRPNEGPRPVHHQQQQQVALFRRCATMPTFPGHWAGISGSIEDDDANPLEAALRELLEETNLAEIFGGGDDRGVSCLRNCIKQGLHVDISSDRSGGAFGGRIIRVYPFALTLPACRLSSPAGDDGVADILKNTDARSSSMWSNLEMKGTEHDEMKIMTIEDFLDMMEPCVPALKLAFHHATLGSYLNLPEDIRTWERDRVNGAAFLARQALTLAAAHTNAGRENTHNLQSSFGQPSIPHSIAMLRPSMVPIVNLMNEFDRRMQTDSDSDRVGENLRQSLDEEIGKCVDLGFETIMRYYAQWTLNSPSATVFAIGTFSRSSTVKKILERLQEESNGVKVLCSQSTPGDEGELMAADVPGATLLSDQKFRQYIEQGKIELVIVGADCILQEGKGIVNKIGTASLSTYCKQKNIPLICCADRWKVWEDVYPPGLEDIFELFIPDKSEHVLIPDCRSKTC</sequence>
<dbReference type="Pfam" id="PF01008">
    <property type="entry name" value="IF-2B"/>
    <property type="match status" value="1"/>
</dbReference>
<reference evidence="4 5" key="1">
    <citation type="submission" date="2024-10" db="EMBL/GenBank/DDBJ databases">
        <title>Updated reference genomes for cyclostephanoid diatoms.</title>
        <authorList>
            <person name="Roberts W.R."/>
            <person name="Alverson A.J."/>
        </authorList>
    </citation>
    <scope>NUCLEOTIDE SEQUENCE [LARGE SCALE GENOMIC DNA]</scope>
    <source>
        <strain evidence="4 5">AJA276-08</strain>
    </source>
</reference>
<feature type="domain" description="Nudix hydrolase" evidence="3">
    <location>
        <begin position="5"/>
        <end position="193"/>
    </location>
</feature>
<comment type="caution">
    <text evidence="4">The sequence shown here is derived from an EMBL/GenBank/DDBJ whole genome shotgun (WGS) entry which is preliminary data.</text>
</comment>
<dbReference type="InterPro" id="IPR015797">
    <property type="entry name" value="NUDIX_hydrolase-like_dom_sf"/>
</dbReference>
<evidence type="ECO:0000256" key="1">
    <source>
        <dbReference type="ARBA" id="ARBA00007251"/>
    </source>
</evidence>
<dbReference type="EMBL" id="JALLAZ020001005">
    <property type="protein sequence ID" value="KAL3782681.1"/>
    <property type="molecule type" value="Genomic_DNA"/>
</dbReference>
<evidence type="ECO:0000256" key="2">
    <source>
        <dbReference type="RuleBase" id="RU003814"/>
    </source>
</evidence>
<name>A0ABD3P4G6_9STRA</name>
<evidence type="ECO:0000313" key="4">
    <source>
        <dbReference type="EMBL" id="KAL3782681.1"/>
    </source>
</evidence>
<protein>
    <recommendedName>
        <fullName evidence="3">Nudix hydrolase domain-containing protein</fullName>
    </recommendedName>
</protein>